<name>A0A0F8VTN1_9ZZZZ</name>
<evidence type="ECO:0000313" key="2">
    <source>
        <dbReference type="EMBL" id="KKK47697.1"/>
    </source>
</evidence>
<sequence length="61" mass="6715">MNIDMSSVRTKSTSNSNGSSGNSLDARIATLKKKLVDLFNKIKEIGQNPTEESTKRAEMLQ</sequence>
<comment type="caution">
    <text evidence="2">The sequence shown here is derived from an EMBL/GenBank/DDBJ whole genome shotgun (WGS) entry which is preliminary data.</text>
</comment>
<evidence type="ECO:0000256" key="1">
    <source>
        <dbReference type="SAM" id="MobiDB-lite"/>
    </source>
</evidence>
<feature type="compositionally biased region" description="Polar residues" evidence="1">
    <location>
        <begin position="1"/>
        <end position="11"/>
    </location>
</feature>
<feature type="region of interest" description="Disordered" evidence="1">
    <location>
        <begin position="1"/>
        <end position="24"/>
    </location>
</feature>
<feature type="non-terminal residue" evidence="2">
    <location>
        <position position="61"/>
    </location>
</feature>
<proteinExistence type="predicted"/>
<dbReference type="AlphaFoldDB" id="A0A0F8VTN1"/>
<reference evidence="2" key="1">
    <citation type="journal article" date="2015" name="Nature">
        <title>Complex archaea that bridge the gap between prokaryotes and eukaryotes.</title>
        <authorList>
            <person name="Spang A."/>
            <person name="Saw J.H."/>
            <person name="Jorgensen S.L."/>
            <person name="Zaremba-Niedzwiedzka K."/>
            <person name="Martijn J."/>
            <person name="Lind A.E."/>
            <person name="van Eijk R."/>
            <person name="Schleper C."/>
            <person name="Guy L."/>
            <person name="Ettema T.J."/>
        </authorList>
    </citation>
    <scope>NUCLEOTIDE SEQUENCE</scope>
</reference>
<accession>A0A0F8VTN1</accession>
<organism evidence="2">
    <name type="scientific">marine sediment metagenome</name>
    <dbReference type="NCBI Taxonomy" id="412755"/>
    <lineage>
        <taxon>unclassified sequences</taxon>
        <taxon>metagenomes</taxon>
        <taxon>ecological metagenomes</taxon>
    </lineage>
</organism>
<feature type="compositionally biased region" description="Low complexity" evidence="1">
    <location>
        <begin position="12"/>
        <end position="23"/>
    </location>
</feature>
<gene>
    <name evidence="2" type="ORF">LCGC14_3152550</name>
</gene>
<dbReference type="EMBL" id="LAZR01069441">
    <property type="protein sequence ID" value="KKK47697.1"/>
    <property type="molecule type" value="Genomic_DNA"/>
</dbReference>
<protein>
    <submittedName>
        <fullName evidence="2">Uncharacterized protein</fullName>
    </submittedName>
</protein>